<accession>A0ACB9T6E0</accession>
<protein>
    <submittedName>
        <fullName evidence="1">Uncharacterized protein</fullName>
    </submittedName>
</protein>
<dbReference type="EMBL" id="CM043018">
    <property type="protein sequence ID" value="KAI4462372.1"/>
    <property type="molecule type" value="Genomic_DNA"/>
</dbReference>
<evidence type="ECO:0000313" key="2">
    <source>
        <dbReference type="Proteomes" id="UP001056778"/>
    </source>
</evidence>
<sequence length="260" mass="29410">MSIFLVRFRLQKAEKKSLSSSGQYIPPIFIFKRNGMKEGLDRNDPVGAIYRCSKSGWIPEELFLEWLKHFKKNVNSSKDRPVLLVLDNHSTHSSLASYNSCRESGIHLVSFPPHTSHRFQPLDITFFGPVKSAYYQECNKYMRHKKYEKINTTDIAELVKNAFNRTAGIEKAVNGFQTTGIFPFNRDVFSEEGSICLLKVIDRRDETFDPSERHQTLPAIPAPPEEIGRPGPSGVGSKKRKILSLSTSESSSSVLTGVRL</sequence>
<proteinExistence type="predicted"/>
<gene>
    <name evidence="1" type="ORF">MML48_4g00012703</name>
</gene>
<name>A0ACB9T6E0_HOLOL</name>
<reference evidence="1" key="1">
    <citation type="submission" date="2022-04" db="EMBL/GenBank/DDBJ databases">
        <title>Chromosome-scale genome assembly of Holotrichia oblita Faldermann.</title>
        <authorList>
            <person name="Rongchong L."/>
        </authorList>
    </citation>
    <scope>NUCLEOTIDE SEQUENCE</scope>
    <source>
        <strain evidence="1">81SQS9</strain>
    </source>
</reference>
<keyword evidence="2" id="KW-1185">Reference proteome</keyword>
<evidence type="ECO:0000313" key="1">
    <source>
        <dbReference type="EMBL" id="KAI4462372.1"/>
    </source>
</evidence>
<dbReference type="Proteomes" id="UP001056778">
    <property type="component" value="Chromosome 4"/>
</dbReference>
<organism evidence="1 2">
    <name type="scientific">Holotrichia oblita</name>
    <name type="common">Chafer beetle</name>
    <dbReference type="NCBI Taxonomy" id="644536"/>
    <lineage>
        <taxon>Eukaryota</taxon>
        <taxon>Metazoa</taxon>
        <taxon>Ecdysozoa</taxon>
        <taxon>Arthropoda</taxon>
        <taxon>Hexapoda</taxon>
        <taxon>Insecta</taxon>
        <taxon>Pterygota</taxon>
        <taxon>Neoptera</taxon>
        <taxon>Endopterygota</taxon>
        <taxon>Coleoptera</taxon>
        <taxon>Polyphaga</taxon>
        <taxon>Scarabaeiformia</taxon>
        <taxon>Scarabaeidae</taxon>
        <taxon>Melolonthinae</taxon>
        <taxon>Holotrichia</taxon>
    </lineage>
</organism>
<comment type="caution">
    <text evidence="1">The sequence shown here is derived from an EMBL/GenBank/DDBJ whole genome shotgun (WGS) entry which is preliminary data.</text>
</comment>